<evidence type="ECO:0000256" key="3">
    <source>
        <dbReference type="ARBA" id="ARBA00022679"/>
    </source>
</evidence>
<dbReference type="SUPFAM" id="SSF48452">
    <property type="entry name" value="TPR-like"/>
    <property type="match status" value="1"/>
</dbReference>
<accession>A0A844GYC1</accession>
<dbReference type="InterPro" id="IPR011990">
    <property type="entry name" value="TPR-like_helical_dom_sf"/>
</dbReference>
<evidence type="ECO:0000259" key="6">
    <source>
        <dbReference type="Pfam" id="PF13844"/>
    </source>
</evidence>
<dbReference type="RefSeq" id="WP_155083767.1">
    <property type="nucleotide sequence ID" value="NZ_WMIA01000008.1"/>
</dbReference>
<comment type="caution">
    <text evidence="7">The sequence shown here is derived from an EMBL/GenBank/DDBJ whole genome shotgun (WGS) entry which is preliminary data.</text>
</comment>
<dbReference type="Gene3D" id="3.40.50.2000">
    <property type="entry name" value="Glycogen Phosphorylase B"/>
    <property type="match status" value="1"/>
</dbReference>
<organism evidence="7 8">
    <name type="scientific">Cyanobacterium aponinum 0216</name>
    <dbReference type="NCBI Taxonomy" id="2676140"/>
    <lineage>
        <taxon>Bacteria</taxon>
        <taxon>Bacillati</taxon>
        <taxon>Cyanobacteriota</taxon>
        <taxon>Cyanophyceae</taxon>
        <taxon>Oscillatoriophycideae</taxon>
        <taxon>Chroococcales</taxon>
        <taxon>Geminocystaceae</taxon>
        <taxon>Cyanobacterium</taxon>
    </lineage>
</organism>
<protein>
    <submittedName>
        <fullName evidence="7">O-linked N-acetylglucosamine transferase, SPINDLY family protein</fullName>
    </submittedName>
</protein>
<dbReference type="GO" id="GO:0016757">
    <property type="term" value="F:glycosyltransferase activity"/>
    <property type="evidence" value="ECO:0007669"/>
    <property type="project" value="UniProtKB-KW"/>
</dbReference>
<keyword evidence="2" id="KW-0328">Glycosyltransferase</keyword>
<feature type="domain" description="O-GlcNAc transferase C-terminal" evidence="6">
    <location>
        <begin position="354"/>
        <end position="511"/>
    </location>
</feature>
<sequence length="732" mass="85607">MSQWHPSVISYLEKKDYQEISNIYEQLVEQEPDHITHYWYLGLSYLLLEREEKAQSTWFFVFCQGEEEEVKVWQRELIEILETEAENQKKENNYKFAELIRLHIKEIDPLDVNNLLGLVQLGFLRDCFSFKSFGEWNLFQLLEEARLSDIEIELLWDVVQKVIPYPSTDSIYLLKISLKILSGAEDSFNSKLQEVYRICQEAGFDRSIPIHGAYLLEECLIYDSENFNLLRDISTLYLNDCQWEKTIEYILKLEQLSAKLPETLYANYLLLNVYLSMANWEKALGLFPKYYQILSKVVKEQPDIDNKFIRECSLITTQPLFYLKDTPSQNRHIINGIGKLYQKHAQETICCSVNFVPSKQFKKRTLKVGYVAATFKRHPVGLLSRALMNHHNRDEFEIFIYAFNSMEDYITQEWFKNNSNNYRNLDRSIFNSMSTIQKDEIDILVDLDTLTFNLTNLIMALKPAPVQITWLGLDACGLPAIDYFIADNDVLPDDAQEYYSEKIWRLPNIYLGVDGFEVGLPSISRQDLEIPRDAVVYMSLQTGLKRHPDCIRLQMKILSQVANSYFLVSGSNRGEATRKIVEDLFSRIALEEGVNPQRIKVLPFEALDTYRANLNIGDVVLDTYPFNGATTTLDALWLNIPLVTRTGEQFHARQGYTFLKNLGIEEGIAWTDEEYIEWGIRFGTDEELRKQVSWKLRESKKTSPLWNGKEFTKEMEKAYQQMWEIYLKSISK</sequence>
<name>A0A844GYC1_9CHRO</name>
<keyword evidence="3 7" id="KW-0808">Transferase</keyword>
<evidence type="ECO:0000256" key="4">
    <source>
        <dbReference type="ARBA" id="ARBA00022737"/>
    </source>
</evidence>
<comment type="pathway">
    <text evidence="1">Protein modification; protein glycosylation.</text>
</comment>
<dbReference type="InterPro" id="IPR029489">
    <property type="entry name" value="OGT/SEC/SPY_C"/>
</dbReference>
<dbReference type="SUPFAM" id="SSF53756">
    <property type="entry name" value="UDP-Glycosyltransferase/glycogen phosphorylase"/>
    <property type="match status" value="1"/>
</dbReference>
<dbReference type="PANTHER" id="PTHR44835">
    <property type="entry name" value="UDP-N-ACETYLGLUCOSAMINE--PEPTIDE N-ACETYLGLUCOSAMINYLTRANSFERASE SPINDLY-RELATED"/>
    <property type="match status" value="1"/>
</dbReference>
<evidence type="ECO:0000256" key="5">
    <source>
        <dbReference type="ARBA" id="ARBA00022803"/>
    </source>
</evidence>
<dbReference type="Proteomes" id="UP000437131">
    <property type="component" value="Unassembled WGS sequence"/>
</dbReference>
<evidence type="ECO:0000313" key="7">
    <source>
        <dbReference type="EMBL" id="MTF38976.1"/>
    </source>
</evidence>
<dbReference type="EMBL" id="WMIA01000008">
    <property type="protein sequence ID" value="MTF38976.1"/>
    <property type="molecule type" value="Genomic_DNA"/>
</dbReference>
<evidence type="ECO:0000313" key="8">
    <source>
        <dbReference type="Proteomes" id="UP000437131"/>
    </source>
</evidence>
<keyword evidence="5" id="KW-0802">TPR repeat</keyword>
<evidence type="ECO:0000256" key="1">
    <source>
        <dbReference type="ARBA" id="ARBA00004922"/>
    </source>
</evidence>
<dbReference type="PANTHER" id="PTHR44835:SF1">
    <property type="entry name" value="PROTEIN O-GLCNAC TRANSFERASE"/>
    <property type="match status" value="1"/>
</dbReference>
<gene>
    <name evidence="7" type="ORF">GGC33_08550</name>
</gene>
<evidence type="ECO:0000256" key="2">
    <source>
        <dbReference type="ARBA" id="ARBA00022676"/>
    </source>
</evidence>
<dbReference type="Gene3D" id="1.25.40.10">
    <property type="entry name" value="Tetratricopeptide repeat domain"/>
    <property type="match status" value="1"/>
</dbReference>
<dbReference type="Pfam" id="PF13844">
    <property type="entry name" value="Glyco_transf_41"/>
    <property type="match status" value="2"/>
</dbReference>
<dbReference type="Gene3D" id="3.40.50.11380">
    <property type="match status" value="1"/>
</dbReference>
<dbReference type="InterPro" id="IPR051939">
    <property type="entry name" value="Glycosyltr_41/O-GlcNAc_trsf"/>
</dbReference>
<keyword evidence="4" id="KW-0677">Repeat</keyword>
<dbReference type="AlphaFoldDB" id="A0A844GYC1"/>
<proteinExistence type="predicted"/>
<reference evidence="7 8" key="1">
    <citation type="submission" date="2019-11" db="EMBL/GenBank/DDBJ databases">
        <title>Isolation of a new High Light Tolerant Cyanobacteria.</title>
        <authorList>
            <person name="Dobson Z."/>
            <person name="Vaughn N."/>
            <person name="Vaughn M."/>
            <person name="Fromme P."/>
            <person name="Mazor Y."/>
        </authorList>
    </citation>
    <scope>NUCLEOTIDE SEQUENCE [LARGE SCALE GENOMIC DNA]</scope>
    <source>
        <strain evidence="7 8">0216</strain>
    </source>
</reference>
<feature type="domain" description="O-GlcNAc transferase C-terminal" evidence="6">
    <location>
        <begin position="524"/>
        <end position="715"/>
    </location>
</feature>